<dbReference type="PANTHER" id="PTHR48081">
    <property type="entry name" value="AB HYDROLASE SUPERFAMILY PROTEIN C4A8.06C"/>
    <property type="match status" value="1"/>
</dbReference>
<dbReference type="Pfam" id="PF20434">
    <property type="entry name" value="BD-FAE"/>
    <property type="match status" value="1"/>
</dbReference>
<dbReference type="InterPro" id="IPR050300">
    <property type="entry name" value="GDXG_lipolytic_enzyme"/>
</dbReference>
<dbReference type="SUPFAM" id="SSF53474">
    <property type="entry name" value="alpha/beta-Hydrolases"/>
    <property type="match status" value="1"/>
</dbReference>
<dbReference type="PANTHER" id="PTHR48081:SF13">
    <property type="entry name" value="ALPHA_BETA HYDROLASE"/>
    <property type="match status" value="1"/>
</dbReference>
<name>A0A6C2TXE1_PONDE</name>
<keyword evidence="4" id="KW-1185">Reference proteome</keyword>
<dbReference type="EMBL" id="CAAHFG010000001">
    <property type="protein sequence ID" value="VGO12001.1"/>
    <property type="molecule type" value="Genomic_DNA"/>
</dbReference>
<dbReference type="InterPro" id="IPR049492">
    <property type="entry name" value="BD-FAE-like_dom"/>
</dbReference>
<feature type="domain" description="BD-FAE-like" evidence="2">
    <location>
        <begin position="39"/>
        <end position="220"/>
    </location>
</feature>
<reference evidence="3 4" key="1">
    <citation type="submission" date="2019-04" db="EMBL/GenBank/DDBJ databases">
        <authorList>
            <person name="Van Vliet M D."/>
        </authorList>
    </citation>
    <scope>NUCLEOTIDE SEQUENCE [LARGE SCALE GENOMIC DNA]</scope>
    <source>
        <strain evidence="3 4">F1</strain>
    </source>
</reference>
<evidence type="ECO:0000256" key="1">
    <source>
        <dbReference type="ARBA" id="ARBA00022801"/>
    </source>
</evidence>
<keyword evidence="1" id="KW-0378">Hydrolase</keyword>
<dbReference type="InterPro" id="IPR029058">
    <property type="entry name" value="AB_hydrolase_fold"/>
</dbReference>
<gene>
    <name evidence="3" type="primary">nlhH_1</name>
    <name evidence="3" type="ORF">PDESU_00549</name>
</gene>
<accession>A0A6C2TXE1</accession>
<dbReference type="AlphaFoldDB" id="A0A6C2TXE1"/>
<evidence type="ECO:0000313" key="4">
    <source>
        <dbReference type="Proteomes" id="UP000366872"/>
    </source>
</evidence>
<proteinExistence type="predicted"/>
<evidence type="ECO:0000259" key="2">
    <source>
        <dbReference type="Pfam" id="PF20434"/>
    </source>
</evidence>
<organism evidence="3 4">
    <name type="scientific">Pontiella desulfatans</name>
    <dbReference type="NCBI Taxonomy" id="2750659"/>
    <lineage>
        <taxon>Bacteria</taxon>
        <taxon>Pseudomonadati</taxon>
        <taxon>Kiritimatiellota</taxon>
        <taxon>Kiritimatiellia</taxon>
        <taxon>Kiritimatiellales</taxon>
        <taxon>Pontiellaceae</taxon>
        <taxon>Pontiella</taxon>
    </lineage>
</organism>
<dbReference type="Proteomes" id="UP000366872">
    <property type="component" value="Unassembled WGS sequence"/>
</dbReference>
<protein>
    <submittedName>
        <fullName evidence="3">Carboxylesterase NlhH</fullName>
    </submittedName>
</protein>
<dbReference type="Gene3D" id="3.40.50.1820">
    <property type="entry name" value="alpha/beta hydrolase"/>
    <property type="match status" value="1"/>
</dbReference>
<dbReference type="GO" id="GO:0016787">
    <property type="term" value="F:hydrolase activity"/>
    <property type="evidence" value="ECO:0007669"/>
    <property type="project" value="UniProtKB-KW"/>
</dbReference>
<evidence type="ECO:0000313" key="3">
    <source>
        <dbReference type="EMBL" id="VGO12001.1"/>
    </source>
</evidence>
<sequence length="272" mass="30247">MAAIDVPVDVSYTVHQYREGAFPRAGQVGIAVAKEHLDKDNTLPVVVFIHGGGWAKGDKDQLAWQCIRYAQKGYVAATVSYRLIDEAPFPACIQDVMEAIRYIKSICPEISGDPDNIGLQGYSAGAHLALMIALASDEETFHSGAYAEYDSSVKCAFVISAPTDFPERKNRGEALTQLHEQQRGDSEFLRRVSPVEHVVADQVPILMVHGTNDELVPSFHYEHFKIRCSEAGVENFKLITEPGGGHMFFFKERKTYQPIMDAFFREHLGPAN</sequence>